<proteinExistence type="predicted"/>
<reference evidence="1" key="1">
    <citation type="submission" date="2021-06" db="EMBL/GenBank/DDBJ databases">
        <authorList>
            <person name="Kallberg Y."/>
            <person name="Tangrot J."/>
            <person name="Rosling A."/>
        </authorList>
    </citation>
    <scope>NUCLEOTIDE SEQUENCE</scope>
    <source>
        <strain evidence="1">28 12/20/2015</strain>
    </source>
</reference>
<evidence type="ECO:0000313" key="2">
    <source>
        <dbReference type="Proteomes" id="UP000789366"/>
    </source>
</evidence>
<dbReference type="EMBL" id="CAJVPW010032050">
    <property type="protein sequence ID" value="CAG8727936.1"/>
    <property type="molecule type" value="Genomic_DNA"/>
</dbReference>
<comment type="caution">
    <text evidence="1">The sequence shown here is derived from an EMBL/GenBank/DDBJ whole genome shotgun (WGS) entry which is preliminary data.</text>
</comment>
<sequence>IAFKPVDIHHAALRDLTPKRQIGSFQQCDTVIANSNCNNS</sequence>
<gene>
    <name evidence="1" type="ORF">SPELUC_LOCUS12895</name>
</gene>
<evidence type="ECO:0000313" key="1">
    <source>
        <dbReference type="EMBL" id="CAG8727936.1"/>
    </source>
</evidence>
<organism evidence="1 2">
    <name type="scientific">Cetraspora pellucida</name>
    <dbReference type="NCBI Taxonomy" id="1433469"/>
    <lineage>
        <taxon>Eukaryota</taxon>
        <taxon>Fungi</taxon>
        <taxon>Fungi incertae sedis</taxon>
        <taxon>Mucoromycota</taxon>
        <taxon>Glomeromycotina</taxon>
        <taxon>Glomeromycetes</taxon>
        <taxon>Diversisporales</taxon>
        <taxon>Gigasporaceae</taxon>
        <taxon>Cetraspora</taxon>
    </lineage>
</organism>
<name>A0ACA9Q0F4_9GLOM</name>
<protein>
    <submittedName>
        <fullName evidence="1">11874_t:CDS:1</fullName>
    </submittedName>
</protein>
<keyword evidence="2" id="KW-1185">Reference proteome</keyword>
<feature type="non-terminal residue" evidence="1">
    <location>
        <position position="1"/>
    </location>
</feature>
<dbReference type="Proteomes" id="UP000789366">
    <property type="component" value="Unassembled WGS sequence"/>
</dbReference>
<accession>A0ACA9Q0F4</accession>